<protein>
    <submittedName>
        <fullName evidence="3">Putative D-amino acid dehydrogenase, small subunit</fullName>
    </submittedName>
</protein>
<dbReference type="SUPFAM" id="SSF51905">
    <property type="entry name" value="FAD/NAD(P)-binding domain"/>
    <property type="match status" value="1"/>
</dbReference>
<proteinExistence type="predicted"/>
<dbReference type="InterPro" id="IPR036188">
    <property type="entry name" value="FAD/NAD-bd_sf"/>
</dbReference>
<dbReference type="Proteomes" id="UP000006201">
    <property type="component" value="Unassembled WGS sequence"/>
</dbReference>
<dbReference type="SUPFAM" id="SSF54373">
    <property type="entry name" value="FAD-linked reductases, C-terminal domain"/>
    <property type="match status" value="1"/>
</dbReference>
<keyword evidence="1" id="KW-0560">Oxidoreductase</keyword>
<dbReference type="RefSeq" id="WP_009838498.1">
    <property type="nucleotide sequence ID" value="NZ_AAOH01000006.1"/>
</dbReference>
<dbReference type="AlphaFoldDB" id="A4CCE3"/>
<feature type="domain" description="FAD dependent oxidoreductase" evidence="2">
    <location>
        <begin position="24"/>
        <end position="415"/>
    </location>
</feature>
<dbReference type="Gene3D" id="3.50.50.60">
    <property type="entry name" value="FAD/NAD(P)-binding domain"/>
    <property type="match status" value="2"/>
</dbReference>
<dbReference type="HOGENOM" id="CLU_007884_9_0_6"/>
<dbReference type="GO" id="GO:0005737">
    <property type="term" value="C:cytoplasm"/>
    <property type="evidence" value="ECO:0007669"/>
    <property type="project" value="TreeGrafter"/>
</dbReference>
<dbReference type="EMBL" id="AAOH01000006">
    <property type="protein sequence ID" value="EAR27236.1"/>
    <property type="molecule type" value="Genomic_DNA"/>
</dbReference>
<keyword evidence="4" id="KW-1185">Reference proteome</keyword>
<organism evidence="3 4">
    <name type="scientific">Pseudoalteromonas tunicata D2</name>
    <dbReference type="NCBI Taxonomy" id="87626"/>
    <lineage>
        <taxon>Bacteria</taxon>
        <taxon>Pseudomonadati</taxon>
        <taxon>Pseudomonadota</taxon>
        <taxon>Gammaproteobacteria</taxon>
        <taxon>Alteromonadales</taxon>
        <taxon>Pseudoalteromonadaceae</taxon>
        <taxon>Pseudoalteromonas</taxon>
    </lineage>
</organism>
<comment type="caution">
    <text evidence="3">The sequence shown here is derived from an EMBL/GenBank/DDBJ whole genome shotgun (WGS) entry which is preliminary data.</text>
</comment>
<accession>A4CCE3</accession>
<sequence>MYIVCNINEFLSSMPNINNVKPEVAVIGAGIIGVTTALQLQKAGYQVTLIDKLGIGEGCSKGNAGHFATEQVFPLADSSLLPKIPSMLLDPLGPFRISLPYLLKALPWFLKFITNMRPSAYEKNKLALRRLNLQALPAWKRILSELRMEHLIELKGSLLTFEQQSSEQALKILALYQAEDISVQLLNRAQLEQLQPGLDTRVHCALYFNEVGHTINPYLLTQTLYQECQRLGVIFKKTEVTEINHLKNQPIVGFIDAKSQSFDKLVLCTGAFSKKLCLQLGYKIPIEAERGYHLMAQAASMPKIPIASFDKKFIMTPMAEGLRLAGTVEFSGLKQPANYKRALALLPLGQAIWPAITTKLTDDNLIMWMGCRPSLPDSKPIISQSGKHQSIYFNLGHQHLGLTLAATSAELITALISSNNPTIELSDFSINRFN</sequence>
<dbReference type="STRING" id="87626.PTD2_14392"/>
<reference evidence="3 4" key="1">
    <citation type="submission" date="2006-02" db="EMBL/GenBank/DDBJ databases">
        <authorList>
            <person name="Moran M.A."/>
            <person name="Kjelleberg S."/>
            <person name="Egan S."/>
            <person name="Saunders N."/>
            <person name="Thomas T."/>
            <person name="Ferriera S."/>
            <person name="Johnson J."/>
            <person name="Kravitz S."/>
            <person name="Halpern A."/>
            <person name="Remington K."/>
            <person name="Beeson K."/>
            <person name="Tran B."/>
            <person name="Rogers Y.-H."/>
            <person name="Friedman R."/>
            <person name="Venter J.C."/>
        </authorList>
    </citation>
    <scope>NUCLEOTIDE SEQUENCE [LARGE SCALE GENOMIC DNA]</scope>
    <source>
        <strain evidence="3 4">D2</strain>
    </source>
</reference>
<dbReference type="InterPro" id="IPR006076">
    <property type="entry name" value="FAD-dep_OxRdtase"/>
</dbReference>
<dbReference type="eggNOG" id="COG0665">
    <property type="taxonomic scope" value="Bacteria"/>
</dbReference>
<dbReference type="GO" id="GO:0016491">
    <property type="term" value="F:oxidoreductase activity"/>
    <property type="evidence" value="ECO:0007669"/>
    <property type="project" value="UniProtKB-KW"/>
</dbReference>
<evidence type="ECO:0000313" key="4">
    <source>
        <dbReference type="Proteomes" id="UP000006201"/>
    </source>
</evidence>
<dbReference type="PANTHER" id="PTHR13847">
    <property type="entry name" value="SARCOSINE DEHYDROGENASE-RELATED"/>
    <property type="match status" value="1"/>
</dbReference>
<evidence type="ECO:0000256" key="1">
    <source>
        <dbReference type="ARBA" id="ARBA00023002"/>
    </source>
</evidence>
<evidence type="ECO:0000259" key="2">
    <source>
        <dbReference type="Pfam" id="PF01266"/>
    </source>
</evidence>
<name>A4CCE3_9GAMM</name>
<evidence type="ECO:0000313" key="3">
    <source>
        <dbReference type="EMBL" id="EAR27236.1"/>
    </source>
</evidence>
<gene>
    <name evidence="3" type="ORF">PTD2_14392</name>
</gene>
<dbReference type="Pfam" id="PF01266">
    <property type="entry name" value="DAO"/>
    <property type="match status" value="1"/>
</dbReference>
<dbReference type="Gene3D" id="3.30.9.10">
    <property type="entry name" value="D-Amino Acid Oxidase, subunit A, domain 2"/>
    <property type="match status" value="1"/>
</dbReference>
<dbReference type="PANTHER" id="PTHR13847:SF289">
    <property type="entry name" value="GLYCINE OXIDASE"/>
    <property type="match status" value="1"/>
</dbReference>